<dbReference type="SUPFAM" id="SSF53448">
    <property type="entry name" value="Nucleotide-diphospho-sugar transferases"/>
    <property type="match status" value="1"/>
</dbReference>
<proteinExistence type="predicted"/>
<evidence type="ECO:0000313" key="3">
    <source>
        <dbReference type="EMBL" id="HGL16869.1"/>
    </source>
</evidence>
<name>A0A7V3ZWF5_UNCW3</name>
<dbReference type="InterPro" id="IPR049577">
    <property type="entry name" value="GMPP_N"/>
</dbReference>
<dbReference type="Gene3D" id="3.90.550.10">
    <property type="entry name" value="Spore Coat Polysaccharide Biosynthesis Protein SpsA, Chain A"/>
    <property type="match status" value="1"/>
</dbReference>
<feature type="domain" description="Nucleotidyl transferase" evidence="1">
    <location>
        <begin position="40"/>
        <end position="306"/>
    </location>
</feature>
<dbReference type="EC" id="2.7.7.13" evidence="3"/>
<dbReference type="GO" id="GO:0016853">
    <property type="term" value="F:isomerase activity"/>
    <property type="evidence" value="ECO:0007669"/>
    <property type="project" value="UniProtKB-KW"/>
</dbReference>
<evidence type="ECO:0000259" key="1">
    <source>
        <dbReference type="Pfam" id="PF00483"/>
    </source>
</evidence>
<sequence length="376" mass="43031">MVKKTPKDTRITCLMLFLRPYFYYKANSIIINNMGFVSGVLCGGKGERFWPLSRDENPKQFLQIVGEGTLIEQTVKRLEKIPGNKEVFLISNSRFREKLDSMFPRTFKILEPIGRNTAPACAVANEYAIRKYGEIILGIFPSDHYIRENEIFIETMEEAKTLAQNGYIVTIGMKPTRPETGYGYIERGEKIGVKSYKAVKFHEKPDRETAQRYISSGKFYWNAGMFVWRTDVFDEAVKKFMPDFYKVLKEYNIPEELDKIYEEAPEISVDYAIMEKTDNIAVVEGEFFWEDLGSFPSLFNVLHSDEKGNIVLGDAVVSDCTNSLFIQRGPVIAAYGLSDVIVISTNDIVLVIPMSEAQNVKKLRAIFKERGLEKLL</sequence>
<dbReference type="PANTHER" id="PTHR46390:SF1">
    <property type="entry name" value="MANNOSE-1-PHOSPHATE GUANYLYLTRANSFERASE"/>
    <property type="match status" value="1"/>
</dbReference>
<protein>
    <submittedName>
        <fullName evidence="3">Mannose-1-phosphate guanylyltransferase/mannose-6-phosphate isomerase</fullName>
        <ecNumber evidence="3">2.7.7.13</ecNumber>
    </submittedName>
</protein>
<feature type="domain" description="MannoseP isomerase/GMP-like beta-helix" evidence="2">
    <location>
        <begin position="314"/>
        <end position="363"/>
    </location>
</feature>
<dbReference type="InterPro" id="IPR051161">
    <property type="entry name" value="Mannose-6P_isomerase_type2"/>
</dbReference>
<gene>
    <name evidence="3" type="primary">cpsB</name>
    <name evidence="3" type="ORF">ENU66_00790</name>
</gene>
<keyword evidence="3" id="KW-0808">Transferase</keyword>
<dbReference type="InterPro" id="IPR029044">
    <property type="entry name" value="Nucleotide-diphossugar_trans"/>
</dbReference>
<accession>A0A7V3ZWF5</accession>
<keyword evidence="3" id="KW-0548">Nucleotidyltransferase</keyword>
<dbReference type="InterPro" id="IPR005835">
    <property type="entry name" value="NTP_transferase_dom"/>
</dbReference>
<dbReference type="EMBL" id="DTDJ01000011">
    <property type="protein sequence ID" value="HGL16869.1"/>
    <property type="molecule type" value="Genomic_DNA"/>
</dbReference>
<evidence type="ECO:0000259" key="2">
    <source>
        <dbReference type="Pfam" id="PF22640"/>
    </source>
</evidence>
<keyword evidence="3" id="KW-0413">Isomerase</keyword>
<comment type="caution">
    <text evidence="3">The sequence shown here is derived from an EMBL/GenBank/DDBJ whole genome shotgun (WGS) entry which is preliminary data.</text>
</comment>
<dbReference type="PANTHER" id="PTHR46390">
    <property type="entry name" value="MANNOSE-1-PHOSPHATE GUANYLYLTRANSFERASE"/>
    <property type="match status" value="1"/>
</dbReference>
<organism evidence="3">
    <name type="scientific">candidate division WOR-3 bacterium</name>
    <dbReference type="NCBI Taxonomy" id="2052148"/>
    <lineage>
        <taxon>Bacteria</taxon>
        <taxon>Bacteria division WOR-3</taxon>
    </lineage>
</organism>
<dbReference type="GO" id="GO:0004475">
    <property type="term" value="F:mannose-1-phosphate guanylyltransferase (GTP) activity"/>
    <property type="evidence" value="ECO:0007669"/>
    <property type="project" value="UniProtKB-EC"/>
</dbReference>
<dbReference type="InterPro" id="IPR054566">
    <property type="entry name" value="ManC/GMP-like_b-helix"/>
</dbReference>
<dbReference type="Pfam" id="PF22640">
    <property type="entry name" value="ManC_GMP_beta-helix"/>
    <property type="match status" value="1"/>
</dbReference>
<dbReference type="GO" id="GO:0009298">
    <property type="term" value="P:GDP-mannose biosynthetic process"/>
    <property type="evidence" value="ECO:0007669"/>
    <property type="project" value="TreeGrafter"/>
</dbReference>
<dbReference type="AlphaFoldDB" id="A0A7V3ZWF5"/>
<dbReference type="CDD" id="cd02509">
    <property type="entry name" value="GDP-M1P_Guanylyltransferase"/>
    <property type="match status" value="1"/>
</dbReference>
<dbReference type="Pfam" id="PF00483">
    <property type="entry name" value="NTP_transferase"/>
    <property type="match status" value="1"/>
</dbReference>
<dbReference type="SUPFAM" id="SSF159283">
    <property type="entry name" value="Guanosine diphospho-D-mannose pyrophosphorylase/mannose-6-phosphate isomerase linker domain"/>
    <property type="match status" value="1"/>
</dbReference>
<reference evidence="3" key="1">
    <citation type="journal article" date="2020" name="mSystems">
        <title>Genome- and Community-Level Interaction Insights into Carbon Utilization and Element Cycling Functions of Hydrothermarchaeota in Hydrothermal Sediment.</title>
        <authorList>
            <person name="Zhou Z."/>
            <person name="Liu Y."/>
            <person name="Xu W."/>
            <person name="Pan J."/>
            <person name="Luo Z.H."/>
            <person name="Li M."/>
        </authorList>
    </citation>
    <scope>NUCLEOTIDE SEQUENCE [LARGE SCALE GENOMIC DNA]</scope>
    <source>
        <strain evidence="3">SpSt-69</strain>
    </source>
</reference>